<evidence type="ECO:0000313" key="1">
    <source>
        <dbReference type="EMBL" id="MBG8552390.1"/>
    </source>
</evidence>
<dbReference type="Proteomes" id="UP000601099">
    <property type="component" value="Unassembled WGS sequence"/>
</dbReference>
<keyword evidence="2" id="KW-1185">Reference proteome</keyword>
<name>A0ABS0KX92_9BACT</name>
<dbReference type="EMBL" id="JADWYK010000001">
    <property type="protein sequence ID" value="MBG8552390.1"/>
    <property type="molecule type" value="Genomic_DNA"/>
</dbReference>
<comment type="caution">
    <text evidence="1">The sequence shown here is derived from an EMBL/GenBank/DDBJ whole genome shotgun (WGS) entry which is preliminary data.</text>
</comment>
<accession>A0ABS0KX92</accession>
<evidence type="ECO:0000313" key="2">
    <source>
        <dbReference type="Proteomes" id="UP000601099"/>
    </source>
</evidence>
<proteinExistence type="predicted"/>
<dbReference type="RefSeq" id="WP_196953429.1">
    <property type="nucleotide sequence ID" value="NZ_JADWYK010000001.1"/>
</dbReference>
<dbReference type="SUPFAM" id="SSF49464">
    <property type="entry name" value="Carboxypeptidase regulatory domain-like"/>
    <property type="match status" value="1"/>
</dbReference>
<reference evidence="1 2" key="1">
    <citation type="submission" date="2020-11" db="EMBL/GenBank/DDBJ databases">
        <title>Hymenobacter sp.</title>
        <authorList>
            <person name="Kim M.K."/>
        </authorList>
    </citation>
    <scope>NUCLEOTIDE SEQUENCE [LARGE SCALE GENOMIC DNA]</scope>
    <source>
        <strain evidence="1 2">BT594</strain>
    </source>
</reference>
<dbReference type="InterPro" id="IPR008969">
    <property type="entry name" value="CarboxyPept-like_regulatory"/>
</dbReference>
<organism evidence="1 2">
    <name type="scientific">Hymenobacter guriensis</name>
    <dbReference type="NCBI Taxonomy" id="2793065"/>
    <lineage>
        <taxon>Bacteria</taxon>
        <taxon>Pseudomonadati</taxon>
        <taxon>Bacteroidota</taxon>
        <taxon>Cytophagia</taxon>
        <taxon>Cytophagales</taxon>
        <taxon>Hymenobacteraceae</taxon>
        <taxon>Hymenobacter</taxon>
    </lineage>
</organism>
<evidence type="ECO:0008006" key="3">
    <source>
        <dbReference type="Google" id="ProtNLM"/>
    </source>
</evidence>
<sequence>MLFYIHLLWLATFIGGQPTGHAYHAVVVDALSGQPLRGVRVENTQAPTPFGALTTDADGHFAITLAPVHLRLQLLGYAPLEVHRAAYSAERPDTLRLTQQAFMLEAVTVHPEKVVTLSTVLARGPRMTRSLNPGQAVAMLLLPPTSAAPTAQPYYLDQVRLFVANQPTEGRLRIRLLQARPDSSGRPTPLGPDLLPQPLEYGPGQLAELRRGQLVLDISKYGRQLPPAGLFVVVECLPTNPADQVVSYALPKGGKGNIKILLSPSPADASATHEVEANAYPTLQGQRLKGSNATWSRLDATRPWKQYAGITTNIRAELTVFTQ</sequence>
<gene>
    <name evidence="1" type="ORF">I5L79_02470</name>
</gene>
<protein>
    <recommendedName>
        <fullName evidence="3">Carboxypeptidase-like regulatory domain-containing protein</fullName>
    </recommendedName>
</protein>